<dbReference type="Proteomes" id="UP000546642">
    <property type="component" value="Unassembled WGS sequence"/>
</dbReference>
<dbReference type="Gene3D" id="3.40.47.10">
    <property type="match status" value="1"/>
</dbReference>
<dbReference type="GO" id="GO:0006633">
    <property type="term" value="P:fatty acid biosynthetic process"/>
    <property type="evidence" value="ECO:0007669"/>
    <property type="project" value="TreeGrafter"/>
</dbReference>
<evidence type="ECO:0000313" key="7">
    <source>
        <dbReference type="Proteomes" id="UP000546642"/>
    </source>
</evidence>
<feature type="compositionally biased region" description="Basic and acidic residues" evidence="4">
    <location>
        <begin position="426"/>
        <end position="435"/>
    </location>
</feature>
<feature type="domain" description="Ketosynthase family 3 (KS3)" evidence="5">
    <location>
        <begin position="9"/>
        <end position="421"/>
    </location>
</feature>
<dbReference type="RefSeq" id="WP_184072747.1">
    <property type="nucleotide sequence ID" value="NZ_JACHDS010000001.1"/>
</dbReference>
<dbReference type="GO" id="GO:0031177">
    <property type="term" value="F:phosphopantetheine binding"/>
    <property type="evidence" value="ECO:0007669"/>
    <property type="project" value="InterPro"/>
</dbReference>
<dbReference type="SMART" id="SM00825">
    <property type="entry name" value="PKS_KS"/>
    <property type="match status" value="1"/>
</dbReference>
<proteinExistence type="predicted"/>
<dbReference type="EMBL" id="JACHDS010000001">
    <property type="protein sequence ID" value="MBB6170237.1"/>
    <property type="molecule type" value="Genomic_DNA"/>
</dbReference>
<dbReference type="InterPro" id="IPR014030">
    <property type="entry name" value="Ketoacyl_synth_N"/>
</dbReference>
<dbReference type="InterPro" id="IPR050091">
    <property type="entry name" value="PKS_NRPS_Biosynth_Enz"/>
</dbReference>
<dbReference type="SMART" id="SM00823">
    <property type="entry name" value="PKS_PP"/>
    <property type="match status" value="1"/>
</dbReference>
<reference evidence="6 7" key="1">
    <citation type="submission" date="2020-08" db="EMBL/GenBank/DDBJ databases">
        <title>Sequencing the genomes of 1000 actinobacteria strains.</title>
        <authorList>
            <person name="Klenk H.-P."/>
        </authorList>
    </citation>
    <scope>NUCLEOTIDE SEQUENCE [LARGE SCALE GENOMIC DNA]</scope>
    <source>
        <strain evidence="6 7">DSM 46659</strain>
    </source>
</reference>
<dbReference type="InterPro" id="IPR014043">
    <property type="entry name" value="Acyl_transferase_dom"/>
</dbReference>
<comment type="caution">
    <text evidence="6">The sequence shown here is derived from an EMBL/GenBank/DDBJ whole genome shotgun (WGS) entry which is preliminary data.</text>
</comment>
<evidence type="ECO:0000256" key="1">
    <source>
        <dbReference type="ARBA" id="ARBA00022450"/>
    </source>
</evidence>
<keyword evidence="1" id="KW-0596">Phosphopantetheine</keyword>
<dbReference type="InterPro" id="IPR032821">
    <property type="entry name" value="PKS_assoc"/>
</dbReference>
<dbReference type="Pfam" id="PF02801">
    <property type="entry name" value="Ketoacyl-synt_C"/>
    <property type="match status" value="1"/>
</dbReference>
<name>A0A7X0D3I2_9ACTN</name>
<dbReference type="InterPro" id="IPR016039">
    <property type="entry name" value="Thiolase-like"/>
</dbReference>
<accession>A0A7X0D3I2</accession>
<keyword evidence="7" id="KW-1185">Reference proteome</keyword>
<protein>
    <submittedName>
        <fullName evidence="6">Acyl transferase domain-containing protein</fullName>
    </submittedName>
</protein>
<dbReference type="SUPFAM" id="SSF52151">
    <property type="entry name" value="FabD/lysophospholipase-like"/>
    <property type="match status" value="1"/>
</dbReference>
<dbReference type="Gene3D" id="1.10.1200.10">
    <property type="entry name" value="ACP-like"/>
    <property type="match status" value="1"/>
</dbReference>
<dbReference type="Pfam" id="PF16197">
    <property type="entry name" value="KAsynt_C_assoc"/>
    <property type="match status" value="1"/>
</dbReference>
<evidence type="ECO:0000313" key="6">
    <source>
        <dbReference type="EMBL" id="MBB6170237.1"/>
    </source>
</evidence>
<evidence type="ECO:0000256" key="2">
    <source>
        <dbReference type="ARBA" id="ARBA00022553"/>
    </source>
</evidence>
<dbReference type="PROSITE" id="PS52004">
    <property type="entry name" value="KS3_2"/>
    <property type="match status" value="1"/>
</dbReference>
<dbReference type="Gene3D" id="3.30.70.3290">
    <property type="match status" value="1"/>
</dbReference>
<dbReference type="InterPro" id="IPR009081">
    <property type="entry name" value="PP-bd_ACP"/>
</dbReference>
<dbReference type="InterPro" id="IPR016036">
    <property type="entry name" value="Malonyl_transacylase_ACP-bd"/>
</dbReference>
<dbReference type="Pfam" id="PF00109">
    <property type="entry name" value="ketoacyl-synt"/>
    <property type="match status" value="1"/>
</dbReference>
<evidence type="ECO:0000256" key="4">
    <source>
        <dbReference type="SAM" id="MobiDB-lite"/>
    </source>
</evidence>
<dbReference type="SUPFAM" id="SSF47336">
    <property type="entry name" value="ACP-like"/>
    <property type="match status" value="1"/>
</dbReference>
<dbReference type="Pfam" id="PF00698">
    <property type="entry name" value="Acyl_transf_1"/>
    <property type="match status" value="1"/>
</dbReference>
<feature type="region of interest" description="Disordered" evidence="4">
    <location>
        <begin position="259"/>
        <end position="283"/>
    </location>
</feature>
<gene>
    <name evidence="6" type="ORF">HNR23_000297</name>
</gene>
<organism evidence="6 7">
    <name type="scientific">Nocardiopsis mwathae</name>
    <dbReference type="NCBI Taxonomy" id="1472723"/>
    <lineage>
        <taxon>Bacteria</taxon>
        <taxon>Bacillati</taxon>
        <taxon>Actinomycetota</taxon>
        <taxon>Actinomycetes</taxon>
        <taxon>Streptosporangiales</taxon>
        <taxon>Nocardiopsidaceae</taxon>
        <taxon>Nocardiopsis</taxon>
    </lineage>
</organism>
<dbReference type="InterPro" id="IPR001227">
    <property type="entry name" value="Ac_transferase_dom_sf"/>
</dbReference>
<dbReference type="InterPro" id="IPR020806">
    <property type="entry name" value="PKS_PP-bd"/>
</dbReference>
<evidence type="ECO:0000259" key="5">
    <source>
        <dbReference type="PROSITE" id="PS52004"/>
    </source>
</evidence>
<keyword evidence="2" id="KW-0597">Phosphoprotein</keyword>
<dbReference type="CDD" id="cd00833">
    <property type="entry name" value="PKS"/>
    <property type="match status" value="1"/>
</dbReference>
<dbReference type="SUPFAM" id="SSF53901">
    <property type="entry name" value="Thiolase-like"/>
    <property type="match status" value="1"/>
</dbReference>
<keyword evidence="3 6" id="KW-0808">Transferase</keyword>
<dbReference type="Gene3D" id="3.40.366.10">
    <property type="entry name" value="Malonyl-Coenzyme A Acyl Carrier Protein, domain 2"/>
    <property type="match status" value="1"/>
</dbReference>
<dbReference type="PANTHER" id="PTHR43775">
    <property type="entry name" value="FATTY ACID SYNTHASE"/>
    <property type="match status" value="1"/>
</dbReference>
<dbReference type="AlphaFoldDB" id="A0A7X0D3I2"/>
<evidence type="ECO:0000256" key="3">
    <source>
        <dbReference type="ARBA" id="ARBA00022679"/>
    </source>
</evidence>
<dbReference type="InterPro" id="IPR020841">
    <property type="entry name" value="PKS_Beta-ketoAc_synthase_dom"/>
</dbReference>
<dbReference type="GO" id="GO:0004312">
    <property type="term" value="F:fatty acid synthase activity"/>
    <property type="evidence" value="ECO:0007669"/>
    <property type="project" value="TreeGrafter"/>
</dbReference>
<dbReference type="InterPro" id="IPR016035">
    <property type="entry name" value="Acyl_Trfase/lysoPLipase"/>
</dbReference>
<dbReference type="InterPro" id="IPR036736">
    <property type="entry name" value="ACP-like_sf"/>
</dbReference>
<dbReference type="SMART" id="SM00827">
    <property type="entry name" value="PKS_AT"/>
    <property type="match status" value="1"/>
</dbReference>
<feature type="region of interest" description="Disordered" evidence="4">
    <location>
        <begin position="422"/>
        <end position="441"/>
    </location>
</feature>
<dbReference type="InterPro" id="IPR014031">
    <property type="entry name" value="Ketoacyl_synth_C"/>
</dbReference>
<dbReference type="Pfam" id="PF00550">
    <property type="entry name" value="PP-binding"/>
    <property type="match status" value="1"/>
</dbReference>
<dbReference type="SUPFAM" id="SSF55048">
    <property type="entry name" value="Probable ACP-binding domain of malonyl-CoA ACP transacylase"/>
    <property type="match status" value="1"/>
</dbReference>
<sequence length="995" mass="103701">MNAPVLRGAVDVAITGMSCRLPGGVSTPAELWDALLTGRDLISDTLAPGDERPAELLPAGLLSPTEFQGFDGDHFDVPDFEIDIMDPQQRWLCELVDEALQDAGIAPASLRGSNTGVWIGSAAVDQAIISLGPRYDTVLTALGAAPSILANRISYHFDLRGASMTIDTACSSSLVAVHSAITALRAGDVDLAIVGGSNVLLKENHSVAFRASGILGPGGRCRPFDQKADGYVRSEGAGVVVLQRADDARAQGSPVRALAVGSGVNSDGRSRTGIVRPSPESQSELLRRVYGRSGVDPATVDYVQAHGTGTRDGDSVEVRSLGAVLGRAPGRERPLLVGAVKSNLGHTEGAAGIVGLISTVLAMRHATVPPVIHHTQPRRRMPKDGLVVPTEPRPWPAGEVRVAGVSSYGFGGTNAHVVLRSPEPAADTRDPRDEATGAAATDSARLIPVSAGTPAALAATARRWADRIRPDEDLRALAATAAHRRDHLGRRAAVVADSPQTARAALHALARGREHPALAGPHTARDVERVVFVFSGHGAHWTRMGERLAATEPAFAAARDAAHAALAAHLDRAPWTPGDPLRGMDTIQPALFAAQVGLAALWRERGITPDIVVGHSIGEAAAAHTAGALGLQDAARLVVERSALLAEASAHGGLLATDLGAEAAEKAAAESGASVAVYNGPRATVLAGAHAALADLHERLTREGAQARLFDDATPAHSPLIAERTARLEEALAGLRPEGGHTAMWSTATAAPIDGTDLDAAYWGRQLRAPVRLQPVVAELAARHRCLFVEIAPRPVLAGALADVIADVPGYDADDAPVVAATRPDTDGAYDEHADLLRALGEVAAHGRTPAWPVPADLDAVDLPLRRWSRPGAEHDDALSRAVDAVRCAASDRERDTAAVRLLGDLVAGLTGRPDGGLAADAPLYELGVGSLDVFRLRARLRRITGADIPVVPDSTLVGLGRELALWAVDQGGTRTEDPGTDRPGTRVEHCVAPA</sequence>
<dbReference type="PANTHER" id="PTHR43775:SF37">
    <property type="entry name" value="SI:DKEY-61P9.11"/>
    <property type="match status" value="1"/>
</dbReference>